<evidence type="ECO:0000313" key="1">
    <source>
        <dbReference type="EMBL" id="MBB5841132.1"/>
    </source>
</evidence>
<protein>
    <recommendedName>
        <fullName evidence="3">Resolvase/invertase-type recombinase catalytic domain-containing protein</fullName>
    </recommendedName>
</protein>
<dbReference type="AlphaFoldDB" id="A0A7W9JFD7"/>
<keyword evidence="2" id="KW-1185">Reference proteome</keyword>
<gene>
    <name evidence="1" type="ORF">HDA39_007866</name>
</gene>
<dbReference type="RefSeq" id="WP_184804029.1">
    <property type="nucleotide sequence ID" value="NZ_JACHMY010000001.1"/>
</dbReference>
<evidence type="ECO:0008006" key="3">
    <source>
        <dbReference type="Google" id="ProtNLM"/>
    </source>
</evidence>
<accession>A0A7W9JFD7</accession>
<organism evidence="1 2">
    <name type="scientific">Kribbella italica</name>
    <dbReference type="NCBI Taxonomy" id="1540520"/>
    <lineage>
        <taxon>Bacteria</taxon>
        <taxon>Bacillati</taxon>
        <taxon>Actinomycetota</taxon>
        <taxon>Actinomycetes</taxon>
        <taxon>Propionibacteriales</taxon>
        <taxon>Kribbellaceae</taxon>
        <taxon>Kribbella</taxon>
    </lineage>
</organism>
<sequence length="117" mass="12845">MNPADDLDEELFDDVTRPLLVGYIRRGLLSTEDEIAELETDMAVFARLEGYSMGYTYVEYSERTSAALEALVASIGNQENVAVVIPSPLHFLSTAGPLNLRQAFEQATGARVHLLAL</sequence>
<proteinExistence type="predicted"/>
<name>A0A7W9JFD7_9ACTN</name>
<dbReference type="EMBL" id="JACHMY010000001">
    <property type="protein sequence ID" value="MBB5841132.1"/>
    <property type="molecule type" value="Genomic_DNA"/>
</dbReference>
<comment type="caution">
    <text evidence="1">The sequence shown here is derived from an EMBL/GenBank/DDBJ whole genome shotgun (WGS) entry which is preliminary data.</text>
</comment>
<dbReference type="Proteomes" id="UP000549971">
    <property type="component" value="Unassembled WGS sequence"/>
</dbReference>
<reference evidence="1 2" key="1">
    <citation type="submission" date="2020-08" db="EMBL/GenBank/DDBJ databases">
        <title>Sequencing the genomes of 1000 actinobacteria strains.</title>
        <authorList>
            <person name="Klenk H.-P."/>
        </authorList>
    </citation>
    <scope>NUCLEOTIDE SEQUENCE [LARGE SCALE GENOMIC DNA]</scope>
    <source>
        <strain evidence="1 2">DSM 28967</strain>
    </source>
</reference>
<evidence type="ECO:0000313" key="2">
    <source>
        <dbReference type="Proteomes" id="UP000549971"/>
    </source>
</evidence>